<dbReference type="PANTHER" id="PTHR47062:SF1">
    <property type="entry name" value="SMALL HEAT SHOCK PROTEIN IBPA"/>
    <property type="match status" value="1"/>
</dbReference>
<dbReference type="Proteomes" id="UP000585327">
    <property type="component" value="Unassembled WGS sequence"/>
</dbReference>
<dbReference type="EMBL" id="JACETM010000006">
    <property type="protein sequence ID" value="MBA4723824.1"/>
    <property type="molecule type" value="Genomic_DNA"/>
</dbReference>
<evidence type="ECO:0000256" key="1">
    <source>
        <dbReference type="PROSITE-ProRule" id="PRU00285"/>
    </source>
</evidence>
<dbReference type="AlphaFoldDB" id="A0A838YHG8"/>
<dbReference type="Pfam" id="PF00011">
    <property type="entry name" value="HSP20"/>
    <property type="match status" value="1"/>
</dbReference>
<dbReference type="InterPro" id="IPR002068">
    <property type="entry name" value="A-crystallin/Hsp20_dom"/>
</dbReference>
<evidence type="ECO:0000313" key="5">
    <source>
        <dbReference type="Proteomes" id="UP000585327"/>
    </source>
</evidence>
<organism evidence="4 5">
    <name type="scientific">SAR86 cluster bacterium</name>
    <dbReference type="NCBI Taxonomy" id="2030880"/>
    <lineage>
        <taxon>Bacteria</taxon>
        <taxon>Pseudomonadati</taxon>
        <taxon>Pseudomonadota</taxon>
        <taxon>Gammaproteobacteria</taxon>
        <taxon>SAR86 cluster</taxon>
    </lineage>
</organism>
<dbReference type="PROSITE" id="PS01031">
    <property type="entry name" value="SHSP"/>
    <property type="match status" value="1"/>
</dbReference>
<proteinExistence type="inferred from homology"/>
<evidence type="ECO:0000259" key="3">
    <source>
        <dbReference type="PROSITE" id="PS01031"/>
    </source>
</evidence>
<accession>A0A838YHG8</accession>
<sequence>MMLNFTDPFFTTRVLGFEPLFDRFQRLSESSQRSSSYPPYNIKRVGNIFEIEIAVAGLSKEDILIELTNGILTVSYDGPENNNNDEDHNLVYRGIAKRAFKQQFTLAEDVVVQGAELENGLLLINLEKIIPEERKPKIIDIKTPKKILGKK</sequence>
<evidence type="ECO:0000313" key="4">
    <source>
        <dbReference type="EMBL" id="MBA4723824.1"/>
    </source>
</evidence>
<name>A0A838YHG8_9GAMM</name>
<evidence type="ECO:0000256" key="2">
    <source>
        <dbReference type="RuleBase" id="RU003616"/>
    </source>
</evidence>
<protein>
    <submittedName>
        <fullName evidence="4">Hsp20 family protein</fullName>
    </submittedName>
</protein>
<dbReference type="PANTHER" id="PTHR47062">
    <property type="match status" value="1"/>
</dbReference>
<dbReference type="Gene3D" id="2.60.40.790">
    <property type="match status" value="1"/>
</dbReference>
<comment type="caution">
    <text evidence="4">The sequence shown here is derived from an EMBL/GenBank/DDBJ whole genome shotgun (WGS) entry which is preliminary data.</text>
</comment>
<dbReference type="SUPFAM" id="SSF49764">
    <property type="entry name" value="HSP20-like chaperones"/>
    <property type="match status" value="1"/>
</dbReference>
<feature type="domain" description="SHSP" evidence="3">
    <location>
        <begin position="31"/>
        <end position="144"/>
    </location>
</feature>
<dbReference type="InterPro" id="IPR008978">
    <property type="entry name" value="HSP20-like_chaperone"/>
</dbReference>
<reference evidence="4 5" key="1">
    <citation type="submission" date="2020-06" db="EMBL/GenBank/DDBJ databases">
        <title>Dysbiosis in marine aquaculture revealed through microbiome analysis: reverse ecology for environmental sustainability.</title>
        <authorList>
            <person name="Haro-Moreno J.M."/>
            <person name="Coutinho F.H."/>
            <person name="Zaragoza-Solas A."/>
            <person name="Picazo A."/>
            <person name="Almagro-Moreno S."/>
            <person name="Lopez-Perez M."/>
        </authorList>
    </citation>
    <scope>NUCLEOTIDE SEQUENCE [LARGE SCALE GENOMIC DNA]</scope>
    <source>
        <strain evidence="4">MCMED-G42</strain>
    </source>
</reference>
<gene>
    <name evidence="4" type="ORF">H2021_01265</name>
</gene>
<comment type="similarity">
    <text evidence="1 2">Belongs to the small heat shock protein (HSP20) family.</text>
</comment>